<accession>A0ABR4BLW3</accession>
<name>A0ABR4BLW3_9LECA</name>
<keyword evidence="2" id="KW-1185">Reference proteome</keyword>
<evidence type="ECO:0000313" key="1">
    <source>
        <dbReference type="EMBL" id="KAL2058397.1"/>
    </source>
</evidence>
<gene>
    <name evidence="1" type="ORF">ABVK25_001125</name>
</gene>
<proteinExistence type="predicted"/>
<organism evidence="1 2">
    <name type="scientific">Lepraria finkii</name>
    <dbReference type="NCBI Taxonomy" id="1340010"/>
    <lineage>
        <taxon>Eukaryota</taxon>
        <taxon>Fungi</taxon>
        <taxon>Dikarya</taxon>
        <taxon>Ascomycota</taxon>
        <taxon>Pezizomycotina</taxon>
        <taxon>Lecanoromycetes</taxon>
        <taxon>OSLEUM clade</taxon>
        <taxon>Lecanoromycetidae</taxon>
        <taxon>Lecanorales</taxon>
        <taxon>Lecanorineae</taxon>
        <taxon>Stereocaulaceae</taxon>
        <taxon>Lepraria</taxon>
    </lineage>
</organism>
<protein>
    <submittedName>
        <fullName evidence="1">Uncharacterized protein</fullName>
    </submittedName>
</protein>
<evidence type="ECO:0000313" key="2">
    <source>
        <dbReference type="Proteomes" id="UP001590951"/>
    </source>
</evidence>
<comment type="caution">
    <text evidence="1">The sequence shown here is derived from an EMBL/GenBank/DDBJ whole genome shotgun (WGS) entry which is preliminary data.</text>
</comment>
<reference evidence="1 2" key="1">
    <citation type="submission" date="2024-09" db="EMBL/GenBank/DDBJ databases">
        <title>Rethinking Asexuality: The Enigmatic Case of Functional Sexual Genes in Lepraria (Stereocaulaceae).</title>
        <authorList>
            <person name="Doellman M."/>
            <person name="Sun Y."/>
            <person name="Barcenas-Pena A."/>
            <person name="Lumbsch H.T."/>
            <person name="Grewe F."/>
        </authorList>
    </citation>
    <scope>NUCLEOTIDE SEQUENCE [LARGE SCALE GENOMIC DNA]</scope>
    <source>
        <strain evidence="1 2">Grewe 0041</strain>
    </source>
</reference>
<sequence>MGGYDMHQSARPRNSVNKLRCSEGSIARLLRSLHWLETAGDAACDIAELLADFSNISPRTFDALAKDRLKLSLFDFENEDNLEKHRLPLVPIDKWRSMVSFFDRAWFSRL</sequence>
<dbReference type="Proteomes" id="UP001590951">
    <property type="component" value="Unassembled WGS sequence"/>
</dbReference>
<dbReference type="EMBL" id="JBHFEH010000002">
    <property type="protein sequence ID" value="KAL2058397.1"/>
    <property type="molecule type" value="Genomic_DNA"/>
</dbReference>